<dbReference type="GO" id="GO:0006882">
    <property type="term" value="P:intracellular zinc ion homeostasis"/>
    <property type="evidence" value="ECO:0007669"/>
    <property type="project" value="TreeGrafter"/>
</dbReference>
<evidence type="ECO:0000256" key="9">
    <source>
        <dbReference type="SAM" id="Phobius"/>
    </source>
</evidence>
<dbReference type="FunFam" id="1.20.1510.10:FF:000021">
    <property type="entry name" value="Solute carrier family 30 (Zinc transporter), member 1"/>
    <property type="match status" value="1"/>
</dbReference>
<feature type="region of interest" description="Disordered" evidence="8">
    <location>
        <begin position="668"/>
        <end position="701"/>
    </location>
</feature>
<dbReference type="InterPro" id="IPR027469">
    <property type="entry name" value="Cation_efflux_TMD_sf"/>
</dbReference>
<feature type="compositionally biased region" description="Polar residues" evidence="8">
    <location>
        <begin position="691"/>
        <end position="701"/>
    </location>
</feature>
<evidence type="ECO:0000256" key="4">
    <source>
        <dbReference type="ARBA" id="ARBA00022692"/>
    </source>
</evidence>
<keyword evidence="3" id="KW-0813">Transport</keyword>
<evidence type="ECO:0000256" key="5">
    <source>
        <dbReference type="ARBA" id="ARBA00022833"/>
    </source>
</evidence>
<feature type="compositionally biased region" description="Basic and acidic residues" evidence="8">
    <location>
        <begin position="64"/>
        <end position="75"/>
    </location>
</feature>
<dbReference type="InterPro" id="IPR058533">
    <property type="entry name" value="Cation_efflux_TM"/>
</dbReference>
<name>A0A0D2HMN0_CLAB1</name>
<feature type="region of interest" description="Disordered" evidence="8">
    <location>
        <begin position="432"/>
        <end position="475"/>
    </location>
</feature>
<proteinExistence type="inferred from homology"/>
<keyword evidence="7 9" id="KW-0472">Membrane</keyword>
<feature type="domain" description="Cation efflux protein transmembrane" evidence="10">
    <location>
        <begin position="509"/>
        <end position="582"/>
    </location>
</feature>
<comment type="similarity">
    <text evidence="2">Belongs to the cation diffusion facilitator (CDF) transporter (TC 2.A.4) family. SLC30A subfamily.</text>
</comment>
<feature type="transmembrane region" description="Helical" evidence="9">
    <location>
        <begin position="522"/>
        <end position="546"/>
    </location>
</feature>
<protein>
    <recommendedName>
        <fullName evidence="14">CDF family cation efflux system protein</fullName>
    </recommendedName>
</protein>
<feature type="domain" description="Cation efflux protein transmembrane" evidence="10">
    <location>
        <begin position="179"/>
        <end position="308"/>
    </location>
</feature>
<dbReference type="VEuPathDB" id="FungiDB:Z519_06987"/>
<evidence type="ECO:0000256" key="8">
    <source>
        <dbReference type="SAM" id="MobiDB-lite"/>
    </source>
</evidence>
<reference evidence="12" key="1">
    <citation type="submission" date="2015-01" db="EMBL/GenBank/DDBJ databases">
        <title>The Genome Sequence of Cladophialophora bantiana CBS 173.52.</title>
        <authorList>
            <consortium name="The Broad Institute Genomics Platform"/>
            <person name="Cuomo C."/>
            <person name="de Hoog S."/>
            <person name="Gorbushina A."/>
            <person name="Stielow B."/>
            <person name="Teixiera M."/>
            <person name="Abouelleil A."/>
            <person name="Chapman S.B."/>
            <person name="Priest M."/>
            <person name="Young S.K."/>
            <person name="Wortman J."/>
            <person name="Nusbaum C."/>
            <person name="Birren B."/>
        </authorList>
    </citation>
    <scope>NUCLEOTIDE SEQUENCE [LARGE SCALE GENOMIC DNA]</scope>
    <source>
        <strain evidence="12">CBS 173.52</strain>
    </source>
</reference>
<dbReference type="InterPro" id="IPR036837">
    <property type="entry name" value="Cation_efflux_CTD_sf"/>
</dbReference>
<dbReference type="NCBIfam" id="TIGR01297">
    <property type="entry name" value="CDF"/>
    <property type="match status" value="2"/>
</dbReference>
<evidence type="ECO:0008006" key="14">
    <source>
        <dbReference type="Google" id="ProtNLM"/>
    </source>
</evidence>
<dbReference type="Pfam" id="PF16916">
    <property type="entry name" value="ZT_dimer"/>
    <property type="match status" value="1"/>
</dbReference>
<feature type="transmembrane region" description="Helical" evidence="9">
    <location>
        <begin position="278"/>
        <end position="298"/>
    </location>
</feature>
<keyword evidence="4 9" id="KW-0812">Transmembrane</keyword>
<dbReference type="HOGENOM" id="CLU_013430_4_2_1"/>
<evidence type="ECO:0000259" key="11">
    <source>
        <dbReference type="Pfam" id="PF16916"/>
    </source>
</evidence>
<gene>
    <name evidence="12" type="ORF">Z519_06987</name>
</gene>
<dbReference type="PANTHER" id="PTHR45820">
    <property type="entry name" value="FI23527P1"/>
    <property type="match status" value="1"/>
</dbReference>
<dbReference type="PANTHER" id="PTHR45820:SF4">
    <property type="entry name" value="ZINC TRANSPORTER 63C, ISOFORM F"/>
    <property type="match status" value="1"/>
</dbReference>
<keyword evidence="5" id="KW-0862">Zinc</keyword>
<dbReference type="Gene3D" id="1.20.1510.10">
    <property type="entry name" value="Cation efflux protein transmembrane domain"/>
    <property type="match status" value="2"/>
</dbReference>
<evidence type="ECO:0000256" key="7">
    <source>
        <dbReference type="ARBA" id="ARBA00023136"/>
    </source>
</evidence>
<accession>A0A0D2HMN0</accession>
<dbReference type="RefSeq" id="XP_016618674.1">
    <property type="nucleotide sequence ID" value="XM_016764724.1"/>
</dbReference>
<feature type="transmembrane region" description="Helical" evidence="9">
    <location>
        <begin position="552"/>
        <end position="574"/>
    </location>
</feature>
<evidence type="ECO:0000256" key="6">
    <source>
        <dbReference type="ARBA" id="ARBA00022989"/>
    </source>
</evidence>
<feature type="region of interest" description="Disordered" evidence="8">
    <location>
        <begin position="363"/>
        <end position="382"/>
    </location>
</feature>
<evidence type="ECO:0000256" key="3">
    <source>
        <dbReference type="ARBA" id="ARBA00022448"/>
    </source>
</evidence>
<evidence type="ECO:0000313" key="13">
    <source>
        <dbReference type="Proteomes" id="UP000053789"/>
    </source>
</evidence>
<feature type="domain" description="Cation efflux protein cytoplasmic" evidence="11">
    <location>
        <begin position="589"/>
        <end position="641"/>
    </location>
</feature>
<dbReference type="Proteomes" id="UP000053789">
    <property type="component" value="Unassembled WGS sequence"/>
</dbReference>
<dbReference type="GO" id="GO:0005385">
    <property type="term" value="F:zinc ion transmembrane transporter activity"/>
    <property type="evidence" value="ECO:0007669"/>
    <property type="project" value="TreeGrafter"/>
</dbReference>
<dbReference type="InterPro" id="IPR002524">
    <property type="entry name" value="Cation_efflux"/>
</dbReference>
<feature type="compositionally biased region" description="Polar residues" evidence="8">
    <location>
        <begin position="372"/>
        <end position="381"/>
    </location>
</feature>
<dbReference type="GeneID" id="27699915"/>
<feature type="transmembrane region" description="Helical" evidence="9">
    <location>
        <begin position="176"/>
        <end position="197"/>
    </location>
</feature>
<dbReference type="Pfam" id="PF01545">
    <property type="entry name" value="Cation_efflux"/>
    <property type="match status" value="2"/>
</dbReference>
<keyword evidence="6 9" id="KW-1133">Transmembrane helix</keyword>
<sequence length="735" mass="79628">MAVSMKAAENARSHDKAFPPLVPPQPQLELQLQFQASPSDPSRGSSPSRHCYRHTCYSGCHSHGPDADARHEEKTAPAPSPLPSPKALITCSSPPPSLPSTSTVHSYPNHPTGLVQKPQQAYFSPHRVASLSRSSSAYRFSPATASTVTLNECCAQTGAQPPRTRRKMGFSKTQRICILLGIDAAFFLVELVVGYAVHSLALVADSFHMLNDVLSLCVGLWAVRVANTGSSKMYTYGWQRAETLGALVNGVFLVALCLSIFLEAIQRFVEPQVVSNPRLVLIVGCMGLASNILGLFLFHEHGHGHGEKEHMHKGDLVRSAEEGHGHLYEDNGETQKVVDEHGNIEDVLPEFQVGSFRSPARRAFTKSDEENTTISARSSHIPTRKLIVNGEIHPRHRRRTSGSFGRGFGSVDNIHIHPASFRQDIIQAARLEVQSESEASEEDALLMEPESPERHLDGSPDGLQSPSKNDKRFTGYGSINKRKSVDYNHAAHYHNQDQDGSKAGQGHGGHGHSHGDLNMRGVFLHVMGDALGNIGVIVTALIIWLAKFPGRYYFDPAISLVITMIILASAIPLCRAAGRILLQAVPVGMSIDEITADIESLPRVIEAHHLHVWQLSDTKLVASLHVKVDCEIDGTGSASYMHLAREIRGCLHGYGIHSSTIQPEFVNEADPHSAEPGVDPDEGAGSGHLTPKNNANASKTASLRSEGQPACLLDCGDMCAGSKMCCPNDGKNGKK</sequence>
<feature type="region of interest" description="Disordered" evidence="8">
    <location>
        <begin position="1"/>
        <end position="48"/>
    </location>
</feature>
<dbReference type="AlphaFoldDB" id="A0A0D2HMN0"/>
<evidence type="ECO:0000313" key="12">
    <source>
        <dbReference type="EMBL" id="KIW92005.1"/>
    </source>
</evidence>
<evidence type="ECO:0000256" key="1">
    <source>
        <dbReference type="ARBA" id="ARBA00004141"/>
    </source>
</evidence>
<dbReference type="EMBL" id="KN846989">
    <property type="protein sequence ID" value="KIW92005.1"/>
    <property type="molecule type" value="Genomic_DNA"/>
</dbReference>
<dbReference type="OrthoDB" id="9944568at2759"/>
<keyword evidence="13" id="KW-1185">Reference proteome</keyword>
<feature type="region of interest" description="Disordered" evidence="8">
    <location>
        <begin position="494"/>
        <end position="513"/>
    </location>
</feature>
<feature type="transmembrane region" description="Helical" evidence="9">
    <location>
        <begin position="246"/>
        <end position="266"/>
    </location>
</feature>
<dbReference type="GO" id="GO:0016020">
    <property type="term" value="C:membrane"/>
    <property type="evidence" value="ECO:0007669"/>
    <property type="project" value="UniProtKB-SubCell"/>
</dbReference>
<organism evidence="12 13">
    <name type="scientific">Cladophialophora bantiana (strain ATCC 10958 / CBS 173.52 / CDC B-1940 / NIH 8579)</name>
    <name type="common">Xylohypha bantiana</name>
    <dbReference type="NCBI Taxonomy" id="1442370"/>
    <lineage>
        <taxon>Eukaryota</taxon>
        <taxon>Fungi</taxon>
        <taxon>Dikarya</taxon>
        <taxon>Ascomycota</taxon>
        <taxon>Pezizomycotina</taxon>
        <taxon>Eurotiomycetes</taxon>
        <taxon>Chaetothyriomycetidae</taxon>
        <taxon>Chaetothyriales</taxon>
        <taxon>Herpotrichiellaceae</taxon>
        <taxon>Cladophialophora</taxon>
    </lineage>
</organism>
<feature type="transmembrane region" description="Helical" evidence="9">
    <location>
        <begin position="209"/>
        <end position="226"/>
    </location>
</feature>
<comment type="subcellular location">
    <subcellularLocation>
        <location evidence="1">Membrane</location>
        <topology evidence="1">Multi-pass membrane protein</topology>
    </subcellularLocation>
</comment>
<dbReference type="SUPFAM" id="SSF161111">
    <property type="entry name" value="Cation efflux protein transmembrane domain-like"/>
    <property type="match status" value="1"/>
</dbReference>
<feature type="region of interest" description="Disordered" evidence="8">
    <location>
        <begin position="64"/>
        <end position="106"/>
    </location>
</feature>
<dbReference type="SUPFAM" id="SSF160240">
    <property type="entry name" value="Cation efflux protein cytoplasmic domain-like"/>
    <property type="match status" value="1"/>
</dbReference>
<evidence type="ECO:0000256" key="2">
    <source>
        <dbReference type="ARBA" id="ARBA00008873"/>
    </source>
</evidence>
<feature type="compositionally biased region" description="Low complexity" evidence="8">
    <location>
        <begin position="27"/>
        <end position="48"/>
    </location>
</feature>
<evidence type="ECO:0000259" key="10">
    <source>
        <dbReference type="Pfam" id="PF01545"/>
    </source>
</evidence>
<dbReference type="InterPro" id="IPR027470">
    <property type="entry name" value="Cation_efflux_CTD"/>
</dbReference>